<organism evidence="1 2">
    <name type="scientific">Tritonibacter multivorans</name>
    <dbReference type="NCBI Taxonomy" id="928856"/>
    <lineage>
        <taxon>Bacteria</taxon>
        <taxon>Pseudomonadati</taxon>
        <taxon>Pseudomonadota</taxon>
        <taxon>Alphaproteobacteria</taxon>
        <taxon>Rhodobacterales</taxon>
        <taxon>Paracoccaceae</taxon>
        <taxon>Tritonibacter</taxon>
    </lineage>
</organism>
<evidence type="ECO:0008006" key="3">
    <source>
        <dbReference type="Google" id="ProtNLM"/>
    </source>
</evidence>
<accession>A0A0P1H1A3</accession>
<protein>
    <recommendedName>
        <fullName evidence="3">DUF2199 domain-containing protein</fullName>
    </recommendedName>
</protein>
<dbReference type="InterPro" id="IPR018697">
    <property type="entry name" value="DUF2199"/>
</dbReference>
<sequence length="187" mass="20613">MNAHFARMLNSSRQCRCCGATFEQLLSLTCDRPDICPEDMPVQDNAAVFAAEGDVLTEDFCILGELRFIRAVLAIPINEGGDYEFILGTWAGIGIAEFDAYLDLFELRETESMGASPAWLSNQLPFGPLGPVACMLHPRPDGEYPELQVAEVNHDLARMQNIGVDLDELLGMLQAYGHDLPSLVYDS</sequence>
<dbReference type="AlphaFoldDB" id="A0A0P1H1A3"/>
<keyword evidence="2" id="KW-1185">Reference proteome</keyword>
<reference evidence="1 2" key="1">
    <citation type="submission" date="2015-09" db="EMBL/GenBank/DDBJ databases">
        <authorList>
            <consortium name="Swine Surveillance"/>
        </authorList>
    </citation>
    <scope>NUCLEOTIDE SEQUENCE [LARGE SCALE GENOMIC DNA]</scope>
    <source>
        <strain evidence="1 2">CECT 7557</strain>
    </source>
</reference>
<dbReference type="RefSeq" id="WP_082626619.1">
    <property type="nucleotide sequence ID" value="NZ_CYSD01000039.1"/>
</dbReference>
<proteinExistence type="predicted"/>
<dbReference type="STRING" id="928856.SAMN04488049_104199"/>
<name>A0A0P1H1A3_9RHOB</name>
<dbReference type="EMBL" id="CYSD01000039">
    <property type="protein sequence ID" value="CUH80476.1"/>
    <property type="molecule type" value="Genomic_DNA"/>
</dbReference>
<evidence type="ECO:0000313" key="1">
    <source>
        <dbReference type="EMBL" id="CUH80476.1"/>
    </source>
</evidence>
<dbReference type="OrthoDB" id="4404538at2"/>
<dbReference type="Proteomes" id="UP000052022">
    <property type="component" value="Unassembled WGS sequence"/>
</dbReference>
<evidence type="ECO:0000313" key="2">
    <source>
        <dbReference type="Proteomes" id="UP000052022"/>
    </source>
</evidence>
<gene>
    <name evidence="1" type="ORF">TRM7557_02916</name>
</gene>
<dbReference type="Pfam" id="PF09965">
    <property type="entry name" value="DUF2199"/>
    <property type="match status" value="1"/>
</dbReference>